<dbReference type="PROSITE" id="PS51194">
    <property type="entry name" value="HELICASE_CTER"/>
    <property type="match status" value="1"/>
</dbReference>
<evidence type="ECO:0000256" key="4">
    <source>
        <dbReference type="ARBA" id="ARBA00022741"/>
    </source>
</evidence>
<dbReference type="Pfam" id="PF04408">
    <property type="entry name" value="WHD_HA2"/>
    <property type="match status" value="1"/>
</dbReference>
<feature type="region of interest" description="Disordered" evidence="13">
    <location>
        <begin position="159"/>
        <end position="213"/>
    </location>
</feature>
<dbReference type="GO" id="GO:0034458">
    <property type="term" value="F:3'-5' RNA helicase activity"/>
    <property type="evidence" value="ECO:0007669"/>
    <property type="project" value="TreeGrafter"/>
</dbReference>
<dbReference type="Gene3D" id="1.20.120.1080">
    <property type="match status" value="1"/>
</dbReference>
<dbReference type="InterPro" id="IPR001650">
    <property type="entry name" value="Helicase_C-like"/>
</dbReference>
<feature type="compositionally biased region" description="Acidic residues" evidence="13">
    <location>
        <begin position="418"/>
        <end position="462"/>
    </location>
</feature>
<keyword evidence="17" id="KW-1185">Reference proteome</keyword>
<feature type="compositionally biased region" description="Basic and acidic residues" evidence="13">
    <location>
        <begin position="369"/>
        <end position="380"/>
    </location>
</feature>
<feature type="region of interest" description="Disordered" evidence="13">
    <location>
        <begin position="828"/>
        <end position="864"/>
    </location>
</feature>
<dbReference type="GO" id="GO:0003723">
    <property type="term" value="F:RNA binding"/>
    <property type="evidence" value="ECO:0007669"/>
    <property type="project" value="TreeGrafter"/>
</dbReference>
<dbReference type="FunFam" id="3.40.50.300:FF:000313">
    <property type="entry name" value="Pre-mRNA-splicing factor ATP-dependent RNA helicase PRP16"/>
    <property type="match status" value="1"/>
</dbReference>
<feature type="compositionally biased region" description="Acidic residues" evidence="13">
    <location>
        <begin position="381"/>
        <end position="405"/>
    </location>
</feature>
<comment type="similarity">
    <text evidence="10">Belongs to the DEAD box helicase family. DEAH subfamily. PRP16 sub-subfamily.</text>
</comment>
<feature type="region of interest" description="Disordered" evidence="13">
    <location>
        <begin position="1085"/>
        <end position="1271"/>
    </location>
</feature>
<gene>
    <name evidence="16" type="ORF">DFL_007259</name>
</gene>
<evidence type="ECO:0000256" key="10">
    <source>
        <dbReference type="ARBA" id="ARBA00038040"/>
    </source>
</evidence>
<dbReference type="InterPro" id="IPR007276">
    <property type="entry name" value="Nop14"/>
</dbReference>
<dbReference type="FunFam" id="1.20.120.1080:FF:000018">
    <property type="entry name" value="Pre-mRNA-splicing factor ATP-dependent RNA helicase prp16"/>
    <property type="match status" value="1"/>
</dbReference>
<dbReference type="PANTHER" id="PTHR18934:SF91">
    <property type="entry name" value="PRE-MRNA-SPLICING FACTOR ATP-DEPENDENT RNA HELICASE PRP16"/>
    <property type="match status" value="1"/>
</dbReference>
<dbReference type="EC" id="3.6.4.13" evidence="2"/>
<dbReference type="PROSITE" id="PS51192">
    <property type="entry name" value="HELICASE_ATP_BIND_1"/>
    <property type="match status" value="1"/>
</dbReference>
<dbReference type="OrthoDB" id="10253254at2759"/>
<dbReference type="GeneID" id="93589570"/>
<evidence type="ECO:0000259" key="14">
    <source>
        <dbReference type="PROSITE" id="PS51192"/>
    </source>
</evidence>
<keyword evidence="7" id="KW-0067">ATP-binding</keyword>
<dbReference type="SMART" id="SM00487">
    <property type="entry name" value="DEXDc"/>
    <property type="match status" value="1"/>
</dbReference>
<dbReference type="STRING" id="97331.A0A436ZV61"/>
<feature type="compositionally biased region" description="Low complexity" evidence="13">
    <location>
        <begin position="1248"/>
        <end position="1263"/>
    </location>
</feature>
<dbReference type="GO" id="GO:0005681">
    <property type="term" value="C:spliceosomal complex"/>
    <property type="evidence" value="ECO:0007669"/>
    <property type="project" value="UniProtKB-ARBA"/>
</dbReference>
<accession>A0A436ZV61</accession>
<organism evidence="16 17">
    <name type="scientific">Arthrobotrys flagrans</name>
    <name type="common">Nematode-trapping fungus</name>
    <name type="synonym">Trichothecium flagrans</name>
    <dbReference type="NCBI Taxonomy" id="97331"/>
    <lineage>
        <taxon>Eukaryota</taxon>
        <taxon>Fungi</taxon>
        <taxon>Dikarya</taxon>
        <taxon>Ascomycota</taxon>
        <taxon>Pezizomycotina</taxon>
        <taxon>Orbiliomycetes</taxon>
        <taxon>Orbiliales</taxon>
        <taxon>Orbiliaceae</taxon>
        <taxon>Arthrobotrys</taxon>
    </lineage>
</organism>
<protein>
    <recommendedName>
        <fullName evidence="12">Pre-mRNA-splicing factor ATP-dependent RNA helicase PRP16</fullName>
        <ecNumber evidence="2">3.6.4.13</ecNumber>
    </recommendedName>
</protein>
<dbReference type="PROSITE" id="PS00690">
    <property type="entry name" value="DEAH_ATP_HELICASE"/>
    <property type="match status" value="1"/>
</dbReference>
<dbReference type="Gene3D" id="3.40.50.300">
    <property type="entry name" value="P-loop containing nucleotide triphosphate hydrolases"/>
    <property type="match status" value="2"/>
</dbReference>
<dbReference type="EMBL" id="SAEB01000009">
    <property type="protein sequence ID" value="RVD82847.1"/>
    <property type="molecule type" value="Genomic_DNA"/>
</dbReference>
<evidence type="ECO:0000256" key="7">
    <source>
        <dbReference type="ARBA" id="ARBA00022840"/>
    </source>
</evidence>
<keyword evidence="4" id="KW-0547">Nucleotide-binding</keyword>
<dbReference type="GO" id="GO:0005524">
    <property type="term" value="F:ATP binding"/>
    <property type="evidence" value="ECO:0007669"/>
    <property type="project" value="UniProtKB-KW"/>
</dbReference>
<feature type="compositionally biased region" description="Basic residues" evidence="13">
    <location>
        <begin position="23"/>
        <end position="33"/>
    </location>
</feature>
<dbReference type="Pfam" id="PF07717">
    <property type="entry name" value="OB_NTP_bind"/>
    <property type="match status" value="1"/>
</dbReference>
<comment type="caution">
    <text evidence="16">The sequence shown here is derived from an EMBL/GenBank/DDBJ whole genome shotgun (WGS) entry which is preliminary data.</text>
</comment>
<evidence type="ECO:0000256" key="9">
    <source>
        <dbReference type="ARBA" id="ARBA00023242"/>
    </source>
</evidence>
<dbReference type="SMART" id="SM00847">
    <property type="entry name" value="HA2"/>
    <property type="match status" value="1"/>
</dbReference>
<dbReference type="Pfam" id="PF00270">
    <property type="entry name" value="DEAD"/>
    <property type="match status" value="1"/>
</dbReference>
<keyword evidence="6" id="KW-0347">Helicase</keyword>
<evidence type="ECO:0000256" key="3">
    <source>
        <dbReference type="ARBA" id="ARBA00022664"/>
    </source>
</evidence>
<dbReference type="SMART" id="SM00490">
    <property type="entry name" value="HELICc"/>
    <property type="match status" value="1"/>
</dbReference>
<dbReference type="InterPro" id="IPR027417">
    <property type="entry name" value="P-loop_NTPase"/>
</dbReference>
<proteinExistence type="inferred from homology"/>
<feature type="compositionally biased region" description="Basic and acidic residues" evidence="13">
    <location>
        <begin position="1117"/>
        <end position="1133"/>
    </location>
</feature>
<dbReference type="Proteomes" id="UP000283090">
    <property type="component" value="Unassembled WGS sequence"/>
</dbReference>
<keyword evidence="9" id="KW-0539">Nucleus</keyword>
<dbReference type="SUPFAM" id="SSF52540">
    <property type="entry name" value="P-loop containing nucleoside triphosphate hydrolases"/>
    <property type="match status" value="1"/>
</dbReference>
<name>A0A436ZV61_ARTFL</name>
<dbReference type="RefSeq" id="XP_067488391.1">
    <property type="nucleotide sequence ID" value="XM_067636813.1"/>
</dbReference>
<evidence type="ECO:0000313" key="17">
    <source>
        <dbReference type="Proteomes" id="UP000283090"/>
    </source>
</evidence>
<dbReference type="Pfam" id="PF00271">
    <property type="entry name" value="Helicase_C"/>
    <property type="match status" value="1"/>
</dbReference>
<reference evidence="16 17" key="1">
    <citation type="submission" date="2019-01" db="EMBL/GenBank/DDBJ databases">
        <title>Intercellular communication is required for trap formation in the nematode-trapping fungus Duddingtonia flagrans.</title>
        <authorList>
            <person name="Youssar L."/>
            <person name="Wernet V."/>
            <person name="Hensel N."/>
            <person name="Hildebrandt H.-G."/>
            <person name="Fischer R."/>
        </authorList>
    </citation>
    <scope>NUCLEOTIDE SEQUENCE [LARGE SCALE GENOMIC DNA]</scope>
    <source>
        <strain evidence="16 17">CBS H-5679</strain>
    </source>
</reference>
<evidence type="ECO:0000256" key="6">
    <source>
        <dbReference type="ARBA" id="ARBA00022806"/>
    </source>
</evidence>
<evidence type="ECO:0000256" key="2">
    <source>
        <dbReference type="ARBA" id="ARBA00012552"/>
    </source>
</evidence>
<evidence type="ECO:0000259" key="15">
    <source>
        <dbReference type="PROSITE" id="PS51194"/>
    </source>
</evidence>
<keyword evidence="5" id="KW-0378">Hydrolase</keyword>
<evidence type="ECO:0000256" key="13">
    <source>
        <dbReference type="SAM" id="MobiDB-lite"/>
    </source>
</evidence>
<evidence type="ECO:0000313" key="16">
    <source>
        <dbReference type="EMBL" id="RVD82847.1"/>
    </source>
</evidence>
<feature type="compositionally biased region" description="Acidic residues" evidence="13">
    <location>
        <begin position="343"/>
        <end position="357"/>
    </location>
</feature>
<dbReference type="GO" id="GO:0000398">
    <property type="term" value="P:mRNA splicing, via spliceosome"/>
    <property type="evidence" value="ECO:0007669"/>
    <property type="project" value="UniProtKB-ARBA"/>
</dbReference>
<feature type="region of interest" description="Disordered" evidence="13">
    <location>
        <begin position="256"/>
        <end position="480"/>
    </location>
</feature>
<dbReference type="InterPro" id="IPR011545">
    <property type="entry name" value="DEAD/DEAH_box_helicase_dom"/>
</dbReference>
<dbReference type="Pfam" id="PF04147">
    <property type="entry name" value="Nop14"/>
    <property type="match status" value="1"/>
</dbReference>
<dbReference type="Pfam" id="PF21010">
    <property type="entry name" value="HA2_C"/>
    <property type="match status" value="1"/>
</dbReference>
<keyword evidence="8" id="KW-0508">mRNA splicing</keyword>
<evidence type="ECO:0000256" key="1">
    <source>
        <dbReference type="ARBA" id="ARBA00004123"/>
    </source>
</evidence>
<dbReference type="GO" id="GO:0032040">
    <property type="term" value="C:small-subunit processome"/>
    <property type="evidence" value="ECO:0007669"/>
    <property type="project" value="InterPro"/>
</dbReference>
<feature type="compositionally biased region" description="Basic and acidic residues" evidence="13">
    <location>
        <begin position="1057"/>
        <end position="1073"/>
    </location>
</feature>
<evidence type="ECO:0000256" key="12">
    <source>
        <dbReference type="ARBA" id="ARBA00070009"/>
    </source>
</evidence>
<evidence type="ECO:0000256" key="8">
    <source>
        <dbReference type="ARBA" id="ARBA00023187"/>
    </source>
</evidence>
<sequence>MPSQLKRLRESLKNAGVIGQPQKSKKAKKRARQNKSGNDARLSREAALESIREEFNPFEIKKTKEKFSVAGGRKVKGTIGKPSVSKQIGEENRRKTLLVEMQQRNKVGGIIDRRFGENDPTMNPEDKMLERFTREQQKKSYKGDIFNLEDDDEVLTHYGQSLGSLPNADLREDMGGSDDDLLRPAKRAHPLDVELQSDEDDEGGPPKKKSKAEVMKEVIMKSKYHKYERQKEKEADEDLREELDAELGDIRALLAGIPVRPPPKPAVTDAGADESLHADRAAQINSGLNVDSKYDAAVREMTYDKRSKPADRTKSAEELAEDRAKQLQKLERSRQKRMRGEESSDEELEEEEEVPSDDEFRLGKGIRLAADEKEFVHGDSDSEEESSESEEESDEGEEVGEENTEDSSSRPSRRRDLDNDDAYSDDYQSDEDPDALASDEEASGSEDEGEEKDGLMESEDESPASKPTDDGKAVVNGEPSLPFTFPCPQTHQEFLKVTSKYKVEDLPTIVKRIRVLHHPSLAAGNKEKLSHFMLVIFDNIIYLADLPSLPPMDVLDILLRHLHSLSKEFPQASATRFREYLQKFFDRIGQQKKTKRSDLVILTALSIIYPTSDHFHIVVTPAMLVVARWLGSNAPTDIEKLVHGCYMVTLCLQYQRLSKRVIPEVLNFVYQSLLALSPTPLAKVPAGFPVHGVENVAKLRISSSSKDKFELGRLKFKEALYPDLVSNVAALQITLAYAFTQQLLAFAKLYSSKTALLELTKPATCLLSHYTSSACIKSLPKAFAAYIKETALPELERIRSHSQKFRRPLELHHHRPLPIPSNYPKFDEDYSLDRHKGSYDADRDRKELSKLKAEHKKERKGAMRELRKDSQFIAREKLKERKVADQEYHDKMKRIVNMIQNEEGAASNAYERERAGKKKSRKQPKVILAIQHLHSIQFAPDMSDTSIPPGLNDQYTHHLASLIGKELGRDPNEYLARNIIQIAKGQPGPKSFVAACSAFGRYRDEFLHEVFQEVKRRNEEGGSGTQDGSGKGNFTKPERLERQAELPGGLLLSASTRNRDSGDHDGKRESRLGLDRKRIKLDFKVDGEDDETQADTGKPGSGSSLDSRKPKQQSAQSDDRTREADGDKFEFKKPSLPTQRHPVQRRMETPSHGGGLSKEAAERLAAYRGRRDRERGGQDDGRGDRRPQYGDRDHGGNRDRGRYDDRDQRRRDDDRDGYRSREDFGSRRYDSTPLRQDRFAGGRATTSRTSRYPAATPRTTAAIRDSDEGLYDSQDTQAMDRDWYAGDEMGHTFGDESHNPFGSLENSWADQQREAALAERKTGKRMSARAQQKQKDVDAWETNRMLTSGVAQRADIGMDELDDEEETRVHILVHDIRPPFLDGKTIFTKQLDPVPAVRDSQSDMAIFSKKGSTLVRERRQQRERAKQAQEATNLAGTNLGNVLGIKDEEGDSALGAAEPQKASEGPDQGDVRVENKFADHLKKSEGASEFSRSRTLREQREYLPAFAVREELLRVIRDNQVIIVIGETGSGKTTQLTQFLYEDGYGKLGMIGCTQPRRVAAMSVAKRVSEEMEVKLGSTVGYAIRFEDCTSNETVIKYMTDGVLLRESLVDPSLEKYSCIIMDEAHERALNTDVLMGLIKKILARRRDMKLIVTSATMNAERFSRFFGGAPEYTIPGRTFPVDVLWSKSPCEDYVEAAVKQVLSIHLGQGAGDILVFMTGQEDIEATCDVIAERLSQLNDPPKLAILPIYSQMPADLQAKIFEKAEGGARKVIVATNIAETSLTVDGIMYVVDAGYSKLKVYNPRMGMDTLQITPISQANAGQRSGRAGRTGPGKAYRLYTEQAFSNEMYIQTIPEIQRTNLSNTVLLLKSLGVQDLLEFDFMDPPPQDTMTTSLFDLWALGALDNIGELTSLGKSMASFPMEPALSKLLIMSVEYGCSEEMLTIISMLSVPSVFYRPKERQEESDAAREKFFVPESDHLTLLHVYQQWKANGFSDGWCIKHFLHPKALRRAREIRQQLYDIMKFQKMELQTCGTDWDIARKCICSGYFAQAAKVKGIGEYINLRTSVTVQLHPTSALYGLGFLPDYVVYHELILTSKEYMSTVTAVDPHWLAELGGVFYSVKEKGYSAKDRRVTENEINRKMEIEAKIAEDRQKAEAAKAAAREAPVKRASTGINPAVKRLATQQGAVKRPTTPMARRRAF</sequence>
<comment type="catalytic activity">
    <reaction evidence="11">
        <text>ATP + H2O = ADP + phosphate + H(+)</text>
        <dbReference type="Rhea" id="RHEA:13065"/>
        <dbReference type="ChEBI" id="CHEBI:15377"/>
        <dbReference type="ChEBI" id="CHEBI:15378"/>
        <dbReference type="ChEBI" id="CHEBI:30616"/>
        <dbReference type="ChEBI" id="CHEBI:43474"/>
        <dbReference type="ChEBI" id="CHEBI:456216"/>
        <dbReference type="EC" id="3.6.4.13"/>
    </reaction>
</comment>
<dbReference type="VEuPathDB" id="FungiDB:DFL_007259"/>
<dbReference type="InterPro" id="IPR007502">
    <property type="entry name" value="Helicase-assoc_dom"/>
</dbReference>
<evidence type="ECO:0000256" key="5">
    <source>
        <dbReference type="ARBA" id="ARBA00022801"/>
    </source>
</evidence>
<dbReference type="InterPro" id="IPR014001">
    <property type="entry name" value="Helicase_ATP-bd"/>
</dbReference>
<feature type="compositionally biased region" description="Basic and acidic residues" evidence="13">
    <location>
        <begin position="292"/>
        <end position="342"/>
    </location>
</feature>
<feature type="domain" description="Helicase ATP-binding" evidence="14">
    <location>
        <begin position="1513"/>
        <end position="1676"/>
    </location>
</feature>
<dbReference type="PANTHER" id="PTHR18934">
    <property type="entry name" value="ATP-DEPENDENT RNA HELICASE"/>
    <property type="match status" value="1"/>
</dbReference>
<dbReference type="CDD" id="cd18791">
    <property type="entry name" value="SF2_C_RHA"/>
    <property type="match status" value="1"/>
</dbReference>
<dbReference type="GO" id="GO:0016787">
    <property type="term" value="F:hydrolase activity"/>
    <property type="evidence" value="ECO:0007669"/>
    <property type="project" value="UniProtKB-KW"/>
</dbReference>
<feature type="compositionally biased region" description="Basic and acidic residues" evidence="13">
    <location>
        <begin position="1169"/>
        <end position="1240"/>
    </location>
</feature>
<evidence type="ECO:0000256" key="11">
    <source>
        <dbReference type="ARBA" id="ARBA00047984"/>
    </source>
</evidence>
<dbReference type="FunFam" id="3.40.50.300:FF:000007">
    <property type="entry name" value="Pre-mRNA-splicing factor ATP-dependent RNA helicase"/>
    <property type="match status" value="1"/>
</dbReference>
<feature type="region of interest" description="Disordered" evidence="13">
    <location>
        <begin position="10"/>
        <end position="44"/>
    </location>
</feature>
<feature type="domain" description="Helicase C-terminal" evidence="15">
    <location>
        <begin position="1698"/>
        <end position="1873"/>
    </location>
</feature>
<keyword evidence="3" id="KW-0507">mRNA processing</keyword>
<feature type="region of interest" description="Disordered" evidence="13">
    <location>
        <begin position="1044"/>
        <end position="1073"/>
    </location>
</feature>
<dbReference type="InterPro" id="IPR011709">
    <property type="entry name" value="DEAD-box_helicase_OB_fold"/>
</dbReference>
<comment type="subcellular location">
    <subcellularLocation>
        <location evidence="1">Nucleus</location>
    </subcellularLocation>
</comment>
<dbReference type="InterPro" id="IPR002464">
    <property type="entry name" value="DNA/RNA_helicase_DEAH_CS"/>
</dbReference>
<dbReference type="InterPro" id="IPR048333">
    <property type="entry name" value="HA2_WH"/>
</dbReference>